<feature type="domain" description="CHY-type" evidence="4">
    <location>
        <begin position="8"/>
        <end position="89"/>
    </location>
</feature>
<keyword evidence="2" id="KW-0863">Zinc-finger</keyword>
<protein>
    <recommendedName>
        <fullName evidence="4">CHY-type domain-containing protein</fullName>
    </recommendedName>
</protein>
<reference evidence="5 6" key="1">
    <citation type="submission" date="2015-01" db="EMBL/GenBank/DDBJ databases">
        <title>Draft genome of Anoxybacillus thermarum strain AF/04.</title>
        <authorList>
            <person name="Poli A."/>
            <person name="Nicolaus B."/>
            <person name="Chan K.-G."/>
            <person name="Kahar U.M."/>
            <person name="Yaakob A.S."/>
            <person name="Chan C.S."/>
            <person name="Goh K.M."/>
        </authorList>
    </citation>
    <scope>NUCLEOTIDE SEQUENCE [LARGE SCALE GENOMIC DNA]</scope>
    <source>
        <strain evidence="5 6">AF/04</strain>
    </source>
</reference>
<dbReference type="SUPFAM" id="SSF161219">
    <property type="entry name" value="CHY zinc finger-like"/>
    <property type="match status" value="1"/>
</dbReference>
<dbReference type="EMBL" id="JXTH01000025">
    <property type="protein sequence ID" value="KIQ94370.1"/>
    <property type="molecule type" value="Genomic_DNA"/>
</dbReference>
<keyword evidence="3" id="KW-0862">Zinc</keyword>
<evidence type="ECO:0000313" key="6">
    <source>
        <dbReference type="Proteomes" id="UP000032102"/>
    </source>
</evidence>
<dbReference type="PATRIC" id="fig|404937.3.peg.1573"/>
<keyword evidence="6" id="KW-1185">Reference proteome</keyword>
<gene>
    <name evidence="5" type="ORF">LH47_01488</name>
</gene>
<evidence type="ECO:0000256" key="2">
    <source>
        <dbReference type="ARBA" id="ARBA00022771"/>
    </source>
</evidence>
<dbReference type="AlphaFoldDB" id="A0A0D0RYH4"/>
<name>A0A0D0RYH4_9BACL</name>
<dbReference type="InterPro" id="IPR008913">
    <property type="entry name" value="Znf_CHY"/>
</dbReference>
<dbReference type="InterPro" id="IPR037274">
    <property type="entry name" value="Znf_CHY_sf"/>
</dbReference>
<dbReference type="InterPro" id="IPR052604">
    <property type="entry name" value="Mito_Tim_assembly_helper"/>
</dbReference>
<dbReference type="PIRSF" id="PIRSF017292">
    <property type="entry name" value="UCP017292_Znf_CHY"/>
    <property type="match status" value="1"/>
</dbReference>
<dbReference type="InterPro" id="IPR016694">
    <property type="entry name" value="UCP017292"/>
</dbReference>
<accession>A0A0D0RYH4</accession>
<dbReference type="Proteomes" id="UP000032102">
    <property type="component" value="Unassembled WGS sequence"/>
</dbReference>
<comment type="caution">
    <text evidence="5">The sequence shown here is derived from an EMBL/GenBank/DDBJ whole genome shotgun (WGS) entry which is preliminary data.</text>
</comment>
<evidence type="ECO:0000256" key="3">
    <source>
        <dbReference type="ARBA" id="ARBA00022833"/>
    </source>
</evidence>
<dbReference type="PANTHER" id="PTHR28082:SF1">
    <property type="entry name" value="HELPER OF TIM PROTEIN 13"/>
    <property type="match status" value="1"/>
</dbReference>
<dbReference type="Pfam" id="PF05495">
    <property type="entry name" value="zf-CHY"/>
    <property type="match status" value="1"/>
</dbReference>
<dbReference type="PANTHER" id="PTHR28082">
    <property type="entry name" value="ZINC FINGER PROTEIN"/>
    <property type="match status" value="1"/>
</dbReference>
<dbReference type="PROSITE" id="PS51266">
    <property type="entry name" value="ZF_CHY"/>
    <property type="match status" value="1"/>
</dbReference>
<dbReference type="GO" id="GO:0008270">
    <property type="term" value="F:zinc ion binding"/>
    <property type="evidence" value="ECO:0007669"/>
    <property type="project" value="UniProtKB-KW"/>
</dbReference>
<evidence type="ECO:0000256" key="1">
    <source>
        <dbReference type="ARBA" id="ARBA00022723"/>
    </source>
</evidence>
<evidence type="ECO:0000313" key="5">
    <source>
        <dbReference type="EMBL" id="KIQ94370.1"/>
    </source>
</evidence>
<evidence type="ECO:0000259" key="4">
    <source>
        <dbReference type="PROSITE" id="PS51266"/>
    </source>
</evidence>
<dbReference type="GO" id="GO:0045041">
    <property type="term" value="P:protein import into mitochondrial intermembrane space"/>
    <property type="evidence" value="ECO:0007669"/>
    <property type="project" value="TreeGrafter"/>
</dbReference>
<keyword evidence="1" id="KW-0479">Metal-binding</keyword>
<organism evidence="5 6">
    <name type="scientific">Anoxybacillus thermarum</name>
    <dbReference type="NCBI Taxonomy" id="404937"/>
    <lineage>
        <taxon>Bacteria</taxon>
        <taxon>Bacillati</taxon>
        <taxon>Bacillota</taxon>
        <taxon>Bacilli</taxon>
        <taxon>Bacillales</taxon>
        <taxon>Anoxybacillaceae</taxon>
        <taxon>Anoxybacillus</taxon>
    </lineage>
</organism>
<dbReference type="RefSeq" id="WP_009373841.1">
    <property type="nucleotide sequence ID" value="NZ_JXTH01000025.1"/>
</dbReference>
<proteinExistence type="predicted"/>
<sequence>MIEVKGSVIDKHTRCVHYHSERDVIAIKFYCCKTYFPCVHCHEQHGCGKHVVWPKERFHEKAVLCGVCQTELTIEQYMTSNYHCPHCNAAFNPGCQLHAHYYFEM</sequence>